<dbReference type="InterPro" id="IPR028889">
    <property type="entry name" value="USP"/>
</dbReference>
<evidence type="ECO:0000313" key="11">
    <source>
        <dbReference type="WBParaSite" id="MhA1_Contig257.frz3.gene4"/>
    </source>
</evidence>
<dbReference type="GO" id="GO:0016579">
    <property type="term" value="P:protein deubiquitination"/>
    <property type="evidence" value="ECO:0007669"/>
    <property type="project" value="InterPro"/>
</dbReference>
<evidence type="ECO:0000256" key="7">
    <source>
        <dbReference type="ARBA" id="ARBA00022807"/>
    </source>
</evidence>
<protein>
    <recommendedName>
        <fullName evidence="3">ubiquitinyl hydrolase 1</fullName>
        <ecNumber evidence="3">3.4.19.12</ecNumber>
    </recommendedName>
</protein>
<keyword evidence="6" id="KW-0378">Hydrolase</keyword>
<dbReference type="SUPFAM" id="SSF54001">
    <property type="entry name" value="Cysteine proteinases"/>
    <property type="match status" value="1"/>
</dbReference>
<dbReference type="Pfam" id="PF00443">
    <property type="entry name" value="UCH"/>
    <property type="match status" value="1"/>
</dbReference>
<sequence>MSSAIRGGSNLFQTSNSPMMLGFLCLQYQTATLWRKVKNCLYQPSNINSDEEDCYTLKPNLIDRDLAVLVSDYVFHRLREAFGIKDEERDVIFRTVVKGTLMQEKVFIEVYPLQIKIANYNNKEAVYTISVSQADSIDNIRTSIMDQLKIEEGDRKSANFLIEGNGKYEVLPETISYIKLGAILNSGAVVYVDASGATPQELASAQNGTTQSGGRFSTTAIQCLSNVPELTEYFISDEHIDEVNTTNPLGTHGRLVKAYADLLKDMWSGHSSSVRPCHLKCVIGEFAPRFNGYAQQDSQELTAFLLDGLHEDLNRIKNKPYVEEKEMEGQNEAQAAFEAWQDYKKRNDSIIVDLLHGQLKSTLTCNVCSKISIKFDPFCYLSLPVPLKERQVKSTINFVRKDKWAKFSLTHTSKTTILQLKEVLRQHLKIPSQMQIVILTFFSSDILEDDKLIGASYNNMGKQFYAYAIDGPGPLLLIENRTPNSATLGHVFPVRRPDKLTKQFVLDSVLPLCRDYFWLKDAGTSAMDNDVKEGPKLVEEPIEDDIKPQYSQVNPDQISLLEPNSILQLFPEDPNEEMPCSAPTSDGPVPKIVITWGENKQFGNVNPDVSDQGEFEDVVNLGSLVEREVNITQIKKAYTLKECIDMYTTKEQLSEEDSWFCPNCKTHQRAFKKLDLWSLPQILIIQLKRFLYSRYTRDKIDTEIDIPVRGLELGDKVRDPTQKQEKYDLIGISNHSGGLGSGHYTARALNNNVWCEFNDASAYALTTPLGDSVVSKEAYMLVYRRRQNHQQQQQTRKSPRIAAANI</sequence>
<feature type="region of interest" description="Disordered" evidence="8">
    <location>
        <begin position="786"/>
        <end position="806"/>
    </location>
</feature>
<organism evidence="10 11">
    <name type="scientific">Meloidogyne hapla</name>
    <name type="common">Root-knot nematode worm</name>
    <dbReference type="NCBI Taxonomy" id="6305"/>
    <lineage>
        <taxon>Eukaryota</taxon>
        <taxon>Metazoa</taxon>
        <taxon>Ecdysozoa</taxon>
        <taxon>Nematoda</taxon>
        <taxon>Chromadorea</taxon>
        <taxon>Rhabditida</taxon>
        <taxon>Tylenchina</taxon>
        <taxon>Tylenchomorpha</taxon>
        <taxon>Tylenchoidea</taxon>
        <taxon>Meloidogynidae</taxon>
        <taxon>Meloidogyninae</taxon>
        <taxon>Meloidogyne</taxon>
    </lineage>
</organism>
<evidence type="ECO:0000259" key="9">
    <source>
        <dbReference type="PROSITE" id="PS50235"/>
    </source>
</evidence>
<name>A0A1I8BJA0_MELHA</name>
<evidence type="ECO:0000256" key="3">
    <source>
        <dbReference type="ARBA" id="ARBA00012759"/>
    </source>
</evidence>
<dbReference type="PANTHER" id="PTHR21646:SF24">
    <property type="entry name" value="UBIQUITIN CARBOXYL-TERMINAL HYDROLASE"/>
    <property type="match status" value="1"/>
</dbReference>
<dbReference type="Gene3D" id="3.90.70.10">
    <property type="entry name" value="Cysteine proteinases"/>
    <property type="match status" value="2"/>
</dbReference>
<proteinExistence type="inferred from homology"/>
<feature type="domain" description="USP" evidence="9">
    <location>
        <begin position="203"/>
        <end position="786"/>
    </location>
</feature>
<dbReference type="InterPro" id="IPR038765">
    <property type="entry name" value="Papain-like_cys_pep_sf"/>
</dbReference>
<evidence type="ECO:0000256" key="4">
    <source>
        <dbReference type="ARBA" id="ARBA00022670"/>
    </source>
</evidence>
<dbReference type="InterPro" id="IPR029071">
    <property type="entry name" value="Ubiquitin-like_domsf"/>
</dbReference>
<evidence type="ECO:0000256" key="6">
    <source>
        <dbReference type="ARBA" id="ARBA00022801"/>
    </source>
</evidence>
<evidence type="ECO:0000256" key="1">
    <source>
        <dbReference type="ARBA" id="ARBA00000707"/>
    </source>
</evidence>
<dbReference type="AlphaFoldDB" id="A0A1I8BJA0"/>
<dbReference type="Proteomes" id="UP000095281">
    <property type="component" value="Unplaced"/>
</dbReference>
<keyword evidence="7" id="KW-0788">Thiol protease</keyword>
<dbReference type="PROSITE" id="PS00973">
    <property type="entry name" value="USP_2"/>
    <property type="match status" value="1"/>
</dbReference>
<comment type="similarity">
    <text evidence="2">Belongs to the peptidase C19 family.</text>
</comment>
<keyword evidence="5" id="KW-0833">Ubl conjugation pathway</keyword>
<comment type="catalytic activity">
    <reaction evidence="1">
        <text>Thiol-dependent hydrolysis of ester, thioester, amide, peptide and isopeptide bonds formed by the C-terminal Gly of ubiquitin (a 76-residue protein attached to proteins as an intracellular targeting signal).</text>
        <dbReference type="EC" id="3.4.19.12"/>
    </reaction>
</comment>
<dbReference type="WBParaSite" id="MhA1_Contig257.frz3.gene4">
    <property type="protein sequence ID" value="MhA1_Contig257.frz3.gene4"/>
    <property type="gene ID" value="MhA1_Contig257.frz3.gene4"/>
</dbReference>
<evidence type="ECO:0000313" key="10">
    <source>
        <dbReference type="Proteomes" id="UP000095281"/>
    </source>
</evidence>
<dbReference type="EC" id="3.4.19.12" evidence="3"/>
<dbReference type="PANTHER" id="PTHR21646">
    <property type="entry name" value="UBIQUITIN CARBOXYL-TERMINAL HYDROLASE"/>
    <property type="match status" value="1"/>
</dbReference>
<dbReference type="GO" id="GO:0006508">
    <property type="term" value="P:proteolysis"/>
    <property type="evidence" value="ECO:0007669"/>
    <property type="project" value="UniProtKB-KW"/>
</dbReference>
<evidence type="ECO:0000256" key="2">
    <source>
        <dbReference type="ARBA" id="ARBA00009085"/>
    </source>
</evidence>
<accession>A0A1I8BJA0</accession>
<dbReference type="Gene3D" id="3.10.20.90">
    <property type="entry name" value="Phosphatidylinositol 3-kinase Catalytic Subunit, Chain A, domain 1"/>
    <property type="match status" value="1"/>
</dbReference>
<keyword evidence="4" id="KW-0645">Protease</keyword>
<evidence type="ECO:0000256" key="8">
    <source>
        <dbReference type="SAM" id="MobiDB-lite"/>
    </source>
</evidence>
<reference evidence="11" key="1">
    <citation type="submission" date="2016-11" db="UniProtKB">
        <authorList>
            <consortium name="WormBaseParasite"/>
        </authorList>
    </citation>
    <scope>IDENTIFICATION</scope>
</reference>
<evidence type="ECO:0000256" key="5">
    <source>
        <dbReference type="ARBA" id="ARBA00022786"/>
    </source>
</evidence>
<keyword evidence="10" id="KW-1185">Reference proteome</keyword>
<dbReference type="InterPro" id="IPR050185">
    <property type="entry name" value="Ub_carboxyl-term_hydrolase"/>
</dbReference>
<dbReference type="PROSITE" id="PS50235">
    <property type="entry name" value="USP_3"/>
    <property type="match status" value="1"/>
</dbReference>
<dbReference type="SUPFAM" id="SSF54236">
    <property type="entry name" value="Ubiquitin-like"/>
    <property type="match status" value="1"/>
</dbReference>
<dbReference type="InterPro" id="IPR018200">
    <property type="entry name" value="USP_CS"/>
</dbReference>
<dbReference type="InterPro" id="IPR001394">
    <property type="entry name" value="Peptidase_C19_UCH"/>
</dbReference>
<dbReference type="GO" id="GO:0004843">
    <property type="term" value="F:cysteine-type deubiquitinase activity"/>
    <property type="evidence" value="ECO:0007669"/>
    <property type="project" value="UniProtKB-EC"/>
</dbReference>